<feature type="signal peptide" evidence="1">
    <location>
        <begin position="1"/>
        <end position="21"/>
    </location>
</feature>
<keyword evidence="1" id="KW-0732">Signal</keyword>
<evidence type="ECO:0000313" key="2">
    <source>
        <dbReference type="EMBL" id="KAK3937174.1"/>
    </source>
</evidence>
<keyword evidence="3" id="KW-1185">Reference proteome</keyword>
<dbReference type="Proteomes" id="UP001303473">
    <property type="component" value="Unassembled WGS sequence"/>
</dbReference>
<dbReference type="EMBL" id="MU853861">
    <property type="protein sequence ID" value="KAK3937174.1"/>
    <property type="molecule type" value="Genomic_DNA"/>
</dbReference>
<name>A0AAN6S1L9_9PEZI</name>
<feature type="chain" id="PRO_5042964106" evidence="1">
    <location>
        <begin position="22"/>
        <end position="227"/>
    </location>
</feature>
<proteinExistence type="predicted"/>
<dbReference type="AlphaFoldDB" id="A0AAN6S1L9"/>
<evidence type="ECO:0000313" key="3">
    <source>
        <dbReference type="Proteomes" id="UP001303473"/>
    </source>
</evidence>
<accession>A0AAN6S1L9</accession>
<sequence>MKWQTTLIFASIGSTIGSTIGSPVLVPVPVPVDVYTLRLSSKAQSLNGQYLSVRNGNNETVVGVFPNAAVPVPALQVYAVANRDTGGIELHRYYLTPPGDDVDHALALVGSPQAQGLMTFSDVKDPATAAGALPQGTTCDWTSFVIAEAPDNNSEGSKQPCLGYAAGNGRWVAFPSGNNDDDGDEEWSVMWKESSAITIQNYMTVDILFEPVYNKAQATTTTTTGNA</sequence>
<gene>
    <name evidence="2" type="ORF">QBC46DRAFT_393276</name>
</gene>
<organism evidence="2 3">
    <name type="scientific">Diplogelasinospora grovesii</name>
    <dbReference type="NCBI Taxonomy" id="303347"/>
    <lineage>
        <taxon>Eukaryota</taxon>
        <taxon>Fungi</taxon>
        <taxon>Dikarya</taxon>
        <taxon>Ascomycota</taxon>
        <taxon>Pezizomycotina</taxon>
        <taxon>Sordariomycetes</taxon>
        <taxon>Sordariomycetidae</taxon>
        <taxon>Sordariales</taxon>
        <taxon>Diplogelasinosporaceae</taxon>
        <taxon>Diplogelasinospora</taxon>
    </lineage>
</organism>
<evidence type="ECO:0000256" key="1">
    <source>
        <dbReference type="SAM" id="SignalP"/>
    </source>
</evidence>
<reference evidence="3" key="1">
    <citation type="journal article" date="2023" name="Mol. Phylogenet. Evol.">
        <title>Genome-scale phylogeny and comparative genomics of the fungal order Sordariales.</title>
        <authorList>
            <person name="Hensen N."/>
            <person name="Bonometti L."/>
            <person name="Westerberg I."/>
            <person name="Brannstrom I.O."/>
            <person name="Guillou S."/>
            <person name="Cros-Aarteil S."/>
            <person name="Calhoun S."/>
            <person name="Haridas S."/>
            <person name="Kuo A."/>
            <person name="Mondo S."/>
            <person name="Pangilinan J."/>
            <person name="Riley R."/>
            <person name="LaButti K."/>
            <person name="Andreopoulos B."/>
            <person name="Lipzen A."/>
            <person name="Chen C."/>
            <person name="Yan M."/>
            <person name="Daum C."/>
            <person name="Ng V."/>
            <person name="Clum A."/>
            <person name="Steindorff A."/>
            <person name="Ohm R.A."/>
            <person name="Martin F."/>
            <person name="Silar P."/>
            <person name="Natvig D.O."/>
            <person name="Lalanne C."/>
            <person name="Gautier V."/>
            <person name="Ament-Velasquez S.L."/>
            <person name="Kruys A."/>
            <person name="Hutchinson M.I."/>
            <person name="Powell A.J."/>
            <person name="Barry K."/>
            <person name="Miller A.N."/>
            <person name="Grigoriev I.V."/>
            <person name="Debuchy R."/>
            <person name="Gladieux P."/>
            <person name="Hiltunen Thoren M."/>
            <person name="Johannesson H."/>
        </authorList>
    </citation>
    <scope>NUCLEOTIDE SEQUENCE [LARGE SCALE GENOMIC DNA]</scope>
    <source>
        <strain evidence="3">CBS 340.73</strain>
    </source>
</reference>
<comment type="caution">
    <text evidence="2">The sequence shown here is derived from an EMBL/GenBank/DDBJ whole genome shotgun (WGS) entry which is preliminary data.</text>
</comment>
<protein>
    <submittedName>
        <fullName evidence="2">Uncharacterized protein</fullName>
    </submittedName>
</protein>